<evidence type="ECO:0000313" key="2">
    <source>
        <dbReference type="EMBL" id="TPP59479.1"/>
    </source>
</evidence>
<keyword evidence="3" id="KW-1185">Reference proteome</keyword>
<dbReference type="InterPro" id="IPR045888">
    <property type="entry name" value="Erv"/>
</dbReference>
<dbReference type="Proteomes" id="UP000316759">
    <property type="component" value="Unassembled WGS sequence"/>
</dbReference>
<dbReference type="Pfam" id="PF07970">
    <property type="entry name" value="COPIIcoated_ERV"/>
    <property type="match status" value="1"/>
</dbReference>
<evidence type="ECO:0000313" key="3">
    <source>
        <dbReference type="Proteomes" id="UP000316759"/>
    </source>
</evidence>
<dbReference type="PANTHER" id="PTHR10984">
    <property type="entry name" value="ENDOPLASMIC RETICULUM-GOLGI INTERMEDIATE COMPARTMENT PROTEIN"/>
    <property type="match status" value="1"/>
</dbReference>
<feature type="non-terminal residue" evidence="2">
    <location>
        <position position="1"/>
    </location>
</feature>
<dbReference type="GO" id="GO:0005783">
    <property type="term" value="C:endoplasmic reticulum"/>
    <property type="evidence" value="ECO:0007669"/>
    <property type="project" value="TreeGrafter"/>
</dbReference>
<dbReference type="PANTHER" id="PTHR10984:SF30">
    <property type="entry name" value="ENDOPLASMIC RETICULUM-GOLGI INTERMEDIATE COMPARTMENT PROTEIN 2"/>
    <property type="match status" value="1"/>
</dbReference>
<dbReference type="GO" id="GO:0030134">
    <property type="term" value="C:COPII-coated ER to Golgi transport vesicle"/>
    <property type="evidence" value="ECO:0007669"/>
    <property type="project" value="TreeGrafter"/>
</dbReference>
<dbReference type="OrthoDB" id="5541786at2759"/>
<sequence length="166" mass="18664">SPNIPRAYWSYIQSFRTPLDADWDSFHYKVDIVPTRVAYMFSTSDTYQYAATIKNRTANSSSNRRNIPGIFFSYDTFPLLVKVTETRDLLGTFLARLAALAGGLFATVGLIRQAVCGIPEILLNTRSGRRLKTSWVRYRRTLSEKLSADGQLTVNSDAPLNPDSDT</sequence>
<dbReference type="GO" id="GO:0006888">
    <property type="term" value="P:endoplasmic reticulum to Golgi vesicle-mediated transport"/>
    <property type="evidence" value="ECO:0007669"/>
    <property type="project" value="TreeGrafter"/>
</dbReference>
<dbReference type="STRING" id="46835.A0A504YGX7"/>
<name>A0A504YGX7_FASGI</name>
<dbReference type="AlphaFoldDB" id="A0A504YGX7"/>
<dbReference type="InterPro" id="IPR012936">
    <property type="entry name" value="Erv_C"/>
</dbReference>
<protein>
    <submittedName>
        <fullName evidence="2">Putative ptx1 protein</fullName>
    </submittedName>
</protein>
<dbReference type="EMBL" id="SUNJ01010670">
    <property type="protein sequence ID" value="TPP59479.1"/>
    <property type="molecule type" value="Genomic_DNA"/>
</dbReference>
<accession>A0A504YGX7</accession>
<dbReference type="GO" id="GO:0006890">
    <property type="term" value="P:retrograde vesicle-mediated transport, Golgi to endoplasmic reticulum"/>
    <property type="evidence" value="ECO:0007669"/>
    <property type="project" value="TreeGrafter"/>
</dbReference>
<comment type="caution">
    <text evidence="2">The sequence shown here is derived from an EMBL/GenBank/DDBJ whole genome shotgun (WGS) entry which is preliminary data.</text>
</comment>
<evidence type="ECO:0000259" key="1">
    <source>
        <dbReference type="Pfam" id="PF07970"/>
    </source>
</evidence>
<gene>
    <name evidence="2" type="ORF">FGIG_11956</name>
</gene>
<dbReference type="GO" id="GO:0016020">
    <property type="term" value="C:membrane"/>
    <property type="evidence" value="ECO:0007669"/>
    <property type="project" value="TreeGrafter"/>
</dbReference>
<feature type="domain" description="Endoplasmic reticulum vesicle transporter C-terminal" evidence="1">
    <location>
        <begin position="25"/>
        <end position="111"/>
    </location>
</feature>
<reference evidence="2 3" key="1">
    <citation type="submission" date="2019-04" db="EMBL/GenBank/DDBJ databases">
        <title>Annotation for the trematode Fasciola gigantica.</title>
        <authorList>
            <person name="Choi Y.-J."/>
        </authorList>
    </citation>
    <scope>NUCLEOTIDE SEQUENCE [LARGE SCALE GENOMIC DNA]</scope>
    <source>
        <strain evidence="2">Uganda_cow_1</strain>
    </source>
</reference>
<proteinExistence type="predicted"/>
<organism evidence="2 3">
    <name type="scientific">Fasciola gigantica</name>
    <name type="common">Giant liver fluke</name>
    <dbReference type="NCBI Taxonomy" id="46835"/>
    <lineage>
        <taxon>Eukaryota</taxon>
        <taxon>Metazoa</taxon>
        <taxon>Spiralia</taxon>
        <taxon>Lophotrochozoa</taxon>
        <taxon>Platyhelminthes</taxon>
        <taxon>Trematoda</taxon>
        <taxon>Digenea</taxon>
        <taxon>Plagiorchiida</taxon>
        <taxon>Echinostomata</taxon>
        <taxon>Echinostomatoidea</taxon>
        <taxon>Fasciolidae</taxon>
        <taxon>Fasciola</taxon>
    </lineage>
</organism>